<feature type="region of interest" description="Disordered" evidence="1">
    <location>
        <begin position="76"/>
        <end position="166"/>
    </location>
</feature>
<dbReference type="EMBL" id="CADCUZ010000008">
    <property type="protein sequence ID" value="CAA9391646.1"/>
    <property type="molecule type" value="Genomic_DNA"/>
</dbReference>
<evidence type="ECO:0000256" key="1">
    <source>
        <dbReference type="SAM" id="MobiDB-lite"/>
    </source>
</evidence>
<feature type="non-terminal residue" evidence="2">
    <location>
        <position position="166"/>
    </location>
</feature>
<organism evidence="2">
    <name type="scientific">uncultured Rubrobacteraceae bacterium</name>
    <dbReference type="NCBI Taxonomy" id="349277"/>
    <lineage>
        <taxon>Bacteria</taxon>
        <taxon>Bacillati</taxon>
        <taxon>Actinomycetota</taxon>
        <taxon>Rubrobacteria</taxon>
        <taxon>Rubrobacterales</taxon>
        <taxon>Rubrobacteraceae</taxon>
        <taxon>environmental samples</taxon>
    </lineage>
</organism>
<feature type="compositionally biased region" description="Gly residues" evidence="1">
    <location>
        <begin position="133"/>
        <end position="145"/>
    </location>
</feature>
<name>A0A6J4NNY5_9ACTN</name>
<evidence type="ECO:0000313" key="2">
    <source>
        <dbReference type="EMBL" id="CAA9391646.1"/>
    </source>
</evidence>
<reference evidence="2" key="1">
    <citation type="submission" date="2020-02" db="EMBL/GenBank/DDBJ databases">
        <authorList>
            <person name="Meier V. D."/>
        </authorList>
    </citation>
    <scope>NUCLEOTIDE SEQUENCE</scope>
    <source>
        <strain evidence="2">AVDCRST_MAG55</strain>
    </source>
</reference>
<accession>A0A6J4NNY5</accession>
<sequence length="166" mass="16906">VRQVARCAWGWVRQAVAPAGVFRARRREARAEDEGRGGPIGAGAGGFIRGLSGPFSPRFVVDFHHVLLGSFSGPGAAWQRSGGPRGGAAVAAGGRGRGAGVARGFAGPRRDDPGRGGGGDLALGRRGRSEAQGAGGGRAPRGQGAGWRHLLRSVGGRGAPDRRRAM</sequence>
<feature type="non-terminal residue" evidence="2">
    <location>
        <position position="1"/>
    </location>
</feature>
<protein>
    <submittedName>
        <fullName evidence="2">Uncharacterized protein</fullName>
    </submittedName>
</protein>
<proteinExistence type="predicted"/>
<gene>
    <name evidence="2" type="ORF">AVDCRST_MAG55-125</name>
</gene>
<dbReference type="AlphaFoldDB" id="A0A6J4NNY5"/>